<evidence type="ECO:0000313" key="2">
    <source>
        <dbReference type="Proteomes" id="UP000805649"/>
    </source>
</evidence>
<accession>A0ACC3ZK05</accession>
<organism evidence="1 2">
    <name type="scientific">Colletotrichum truncatum</name>
    <name type="common">Anthracnose fungus</name>
    <name type="synonym">Colletotrichum capsici</name>
    <dbReference type="NCBI Taxonomy" id="5467"/>
    <lineage>
        <taxon>Eukaryota</taxon>
        <taxon>Fungi</taxon>
        <taxon>Dikarya</taxon>
        <taxon>Ascomycota</taxon>
        <taxon>Pezizomycotina</taxon>
        <taxon>Sordariomycetes</taxon>
        <taxon>Hypocreomycetidae</taxon>
        <taxon>Glomerellales</taxon>
        <taxon>Glomerellaceae</taxon>
        <taxon>Colletotrichum</taxon>
        <taxon>Colletotrichum truncatum species complex</taxon>
    </lineage>
</organism>
<comment type="caution">
    <text evidence="1">The sequence shown here is derived from an EMBL/GenBank/DDBJ whole genome shotgun (WGS) entry which is preliminary data.</text>
</comment>
<gene>
    <name evidence="1" type="ORF">CTRU02_202358</name>
</gene>
<reference evidence="1 2" key="1">
    <citation type="journal article" date="2020" name="Phytopathology">
        <title>Genome Sequence Resources of Colletotrichum truncatum, C. plurivorum, C. musicola, and C. sojae: Four Species Pathogenic to Soybean (Glycine max).</title>
        <authorList>
            <person name="Rogerio F."/>
            <person name="Boufleur T.R."/>
            <person name="Ciampi-Guillardi M."/>
            <person name="Sukno S.A."/>
            <person name="Thon M.R."/>
            <person name="Massola Junior N.S."/>
            <person name="Baroncelli R."/>
        </authorList>
    </citation>
    <scope>NUCLEOTIDE SEQUENCE [LARGE SCALE GENOMIC DNA]</scope>
    <source>
        <strain evidence="1 2">CMES1059</strain>
    </source>
</reference>
<dbReference type="Proteomes" id="UP000805649">
    <property type="component" value="Unassembled WGS sequence"/>
</dbReference>
<keyword evidence="2" id="KW-1185">Reference proteome</keyword>
<proteinExistence type="predicted"/>
<sequence length="94" mass="10595">MHHGDVGVMRTLAGPFDKTARFLMTIMWCCQPGQSSSRAIKNRPGWRSMPVDGMQLQDCLDRTTLAAHFRFLPLHDRAATKPLQDDASLSSFDF</sequence>
<protein>
    <submittedName>
        <fullName evidence="1">Uncharacterized protein</fullName>
    </submittedName>
</protein>
<dbReference type="EMBL" id="VUJX02000001">
    <property type="protein sequence ID" value="KAL0944471.1"/>
    <property type="molecule type" value="Genomic_DNA"/>
</dbReference>
<evidence type="ECO:0000313" key="1">
    <source>
        <dbReference type="EMBL" id="KAL0944471.1"/>
    </source>
</evidence>
<name>A0ACC3ZK05_COLTU</name>